<protein>
    <submittedName>
        <fullName evidence="2">Uncharacterized protein</fullName>
    </submittedName>
</protein>
<sequence length="134" mass="15728">MRFYTEEPFYLVLLAFPVLVTIFLFGSSLSALWRSDFIKLTDKGFSFRIGYRARTVRWSDVKQFRFERPSDSMYASVGWDHQDDAFNGNPIWEGSKLEGKRTTTLDSDIGWGWQGGSEEVSATLEEWRRRYSDR</sequence>
<dbReference type="Proteomes" id="UP000527324">
    <property type="component" value="Unassembled WGS sequence"/>
</dbReference>
<keyword evidence="3" id="KW-1185">Reference proteome</keyword>
<dbReference type="EMBL" id="JACHOQ010000001">
    <property type="protein sequence ID" value="MBB5739004.1"/>
    <property type="molecule type" value="Genomic_DNA"/>
</dbReference>
<keyword evidence="1" id="KW-0812">Transmembrane</keyword>
<keyword evidence="1" id="KW-0472">Membrane</keyword>
<feature type="transmembrane region" description="Helical" evidence="1">
    <location>
        <begin position="12"/>
        <end position="33"/>
    </location>
</feature>
<reference evidence="2 3" key="1">
    <citation type="submission" date="2020-08" db="EMBL/GenBank/DDBJ databases">
        <title>Genomic Encyclopedia of Type Strains, Phase IV (KMG-IV): sequencing the most valuable type-strain genomes for metagenomic binning, comparative biology and taxonomic classification.</title>
        <authorList>
            <person name="Goeker M."/>
        </authorList>
    </citation>
    <scope>NUCLEOTIDE SEQUENCE [LARGE SCALE GENOMIC DNA]</scope>
    <source>
        <strain evidence="2 3">DSM 4731</strain>
    </source>
</reference>
<comment type="caution">
    <text evidence="2">The sequence shown here is derived from an EMBL/GenBank/DDBJ whole genome shotgun (WGS) entry which is preliminary data.</text>
</comment>
<evidence type="ECO:0000256" key="1">
    <source>
        <dbReference type="SAM" id="Phobius"/>
    </source>
</evidence>
<gene>
    <name evidence="2" type="ORF">GGQ93_000695</name>
</gene>
<dbReference type="RefSeq" id="WP_183215131.1">
    <property type="nucleotide sequence ID" value="NZ_CAJFZW010000034.1"/>
</dbReference>
<proteinExistence type="predicted"/>
<keyword evidence="1" id="KW-1133">Transmembrane helix</keyword>
<organism evidence="2 3">
    <name type="scientific">Brevundimonas aurantiaca</name>
    <dbReference type="NCBI Taxonomy" id="74316"/>
    <lineage>
        <taxon>Bacteria</taxon>
        <taxon>Pseudomonadati</taxon>
        <taxon>Pseudomonadota</taxon>
        <taxon>Alphaproteobacteria</taxon>
        <taxon>Caulobacterales</taxon>
        <taxon>Caulobacteraceae</taxon>
        <taxon>Brevundimonas</taxon>
    </lineage>
</organism>
<dbReference type="AlphaFoldDB" id="A0A7W9F9G8"/>
<accession>A0A7W9F9G8</accession>
<evidence type="ECO:0000313" key="2">
    <source>
        <dbReference type="EMBL" id="MBB5739004.1"/>
    </source>
</evidence>
<evidence type="ECO:0000313" key="3">
    <source>
        <dbReference type="Proteomes" id="UP000527324"/>
    </source>
</evidence>
<name>A0A7W9F9G8_9CAUL</name>